<evidence type="ECO:0000313" key="1">
    <source>
        <dbReference type="EMBL" id="KPM67207.1"/>
    </source>
</evidence>
<dbReference type="RefSeq" id="WP_049696242.1">
    <property type="nucleotide sequence ID" value="NZ_LKKS01000044.1"/>
</dbReference>
<accession>A0A0P7DFY5</accession>
<dbReference type="OrthoDB" id="6446140at2"/>
<gene>
    <name evidence="1" type="ORF">HB13667_07700</name>
</gene>
<sequence length="77" mass="8813">MRTKHTKLLEWLKTASDADVEKTGTTRGYLKQIAYGNKQASAMLASSLERVSHGLLTRKSLRPEDWDVIWPELQWVA</sequence>
<name>A0A0P7DFY5_PSEPU</name>
<dbReference type="EMBL" id="LKKS01000044">
    <property type="protein sequence ID" value="KPM67207.1"/>
    <property type="molecule type" value="Genomic_DNA"/>
</dbReference>
<comment type="caution">
    <text evidence="1">The sequence shown here is derived from an EMBL/GenBank/DDBJ whole genome shotgun (WGS) entry which is preliminary data.</text>
</comment>
<protein>
    <submittedName>
        <fullName evidence="1">Uncharacterized protein</fullName>
    </submittedName>
</protein>
<dbReference type="AlphaFoldDB" id="A0A0P7DFY5"/>
<dbReference type="GeneID" id="83680966"/>
<evidence type="ECO:0000313" key="2">
    <source>
        <dbReference type="Proteomes" id="UP000050437"/>
    </source>
</evidence>
<organism evidence="1 2">
    <name type="scientific">Pseudomonas putida</name>
    <name type="common">Arthrobacter siderocapsulatus</name>
    <dbReference type="NCBI Taxonomy" id="303"/>
    <lineage>
        <taxon>Bacteria</taxon>
        <taxon>Pseudomonadati</taxon>
        <taxon>Pseudomonadota</taxon>
        <taxon>Gammaproteobacteria</taxon>
        <taxon>Pseudomonadales</taxon>
        <taxon>Pseudomonadaceae</taxon>
        <taxon>Pseudomonas</taxon>
    </lineage>
</organism>
<dbReference type="Proteomes" id="UP000050437">
    <property type="component" value="Unassembled WGS sequence"/>
</dbReference>
<proteinExistence type="predicted"/>
<reference evidence="1 2" key="1">
    <citation type="submission" date="2015-10" db="EMBL/GenBank/DDBJ databases">
        <title>Pseudomonas putida clinical strains.</title>
        <authorList>
            <person name="Molina L."/>
            <person name="Udaondo Z."/>
        </authorList>
    </citation>
    <scope>NUCLEOTIDE SEQUENCE [LARGE SCALE GENOMIC DNA]</scope>
    <source>
        <strain evidence="1 2">HB13667</strain>
    </source>
</reference>